<feature type="region of interest" description="Disordered" evidence="1">
    <location>
        <begin position="12"/>
        <end position="178"/>
    </location>
</feature>
<evidence type="ECO:0000313" key="2">
    <source>
        <dbReference type="EMBL" id="RCH77682.1"/>
    </source>
</evidence>
<dbReference type="Proteomes" id="UP000253551">
    <property type="component" value="Unassembled WGS sequence"/>
</dbReference>
<name>A0A367IJ27_RHIST</name>
<gene>
    <name evidence="2" type="ORF">CU098_005959</name>
</gene>
<evidence type="ECO:0000256" key="1">
    <source>
        <dbReference type="SAM" id="MobiDB-lite"/>
    </source>
</evidence>
<sequence>MLSLIALQTLPEHLYGNSPEEDHSYASINAEDYTDIEPRHATLPASHQSRQKSAIRESRNRPQVRSSSVSSSSSDGPLLPHSAAGSSRRPPPQIQFSPSSSSINSETSSPRLPVTNVKETSSFNNTLESRVIETVTQPATPPVQRDTLPVTPQAESQSTENSQDQNTGNSQDQSTRQQ</sequence>
<organism evidence="2 3">
    <name type="scientific">Rhizopus stolonifer</name>
    <name type="common">Rhizopus nigricans</name>
    <dbReference type="NCBI Taxonomy" id="4846"/>
    <lineage>
        <taxon>Eukaryota</taxon>
        <taxon>Fungi</taxon>
        <taxon>Fungi incertae sedis</taxon>
        <taxon>Mucoromycota</taxon>
        <taxon>Mucoromycotina</taxon>
        <taxon>Mucoromycetes</taxon>
        <taxon>Mucorales</taxon>
        <taxon>Mucorineae</taxon>
        <taxon>Rhizopodaceae</taxon>
        <taxon>Rhizopus</taxon>
    </lineage>
</organism>
<dbReference type="EMBL" id="PJQM01007821">
    <property type="protein sequence ID" value="RCH77682.1"/>
    <property type="molecule type" value="Genomic_DNA"/>
</dbReference>
<proteinExistence type="predicted"/>
<accession>A0A367IJ27</accession>
<feature type="compositionally biased region" description="Polar residues" evidence="1">
    <location>
        <begin position="117"/>
        <end position="138"/>
    </location>
</feature>
<keyword evidence="3" id="KW-1185">Reference proteome</keyword>
<feature type="compositionally biased region" description="Low complexity" evidence="1">
    <location>
        <begin position="94"/>
        <end position="110"/>
    </location>
</feature>
<feature type="compositionally biased region" description="Polar residues" evidence="1">
    <location>
        <begin position="153"/>
        <end position="178"/>
    </location>
</feature>
<comment type="caution">
    <text evidence="2">The sequence shown here is derived from an EMBL/GenBank/DDBJ whole genome shotgun (WGS) entry which is preliminary data.</text>
</comment>
<dbReference type="AlphaFoldDB" id="A0A367IJ27"/>
<evidence type="ECO:0000313" key="3">
    <source>
        <dbReference type="Proteomes" id="UP000253551"/>
    </source>
</evidence>
<reference evidence="2 3" key="1">
    <citation type="journal article" date="2018" name="G3 (Bethesda)">
        <title>Phylogenetic and Phylogenomic Definition of Rhizopus Species.</title>
        <authorList>
            <person name="Gryganskyi A.P."/>
            <person name="Golan J."/>
            <person name="Dolatabadi S."/>
            <person name="Mondo S."/>
            <person name="Robb S."/>
            <person name="Idnurm A."/>
            <person name="Muszewska A."/>
            <person name="Steczkiewicz K."/>
            <person name="Masonjones S."/>
            <person name="Liao H.L."/>
            <person name="Gajdeczka M.T."/>
            <person name="Anike F."/>
            <person name="Vuek A."/>
            <person name="Anishchenko I.M."/>
            <person name="Voigt K."/>
            <person name="de Hoog G.S."/>
            <person name="Smith M.E."/>
            <person name="Heitman J."/>
            <person name="Vilgalys R."/>
            <person name="Stajich J.E."/>
        </authorList>
    </citation>
    <scope>NUCLEOTIDE SEQUENCE [LARGE SCALE GENOMIC DNA]</scope>
    <source>
        <strain evidence="2 3">LSU 92-RS-03</strain>
    </source>
</reference>
<protein>
    <submittedName>
        <fullName evidence="2">Uncharacterized protein</fullName>
    </submittedName>
</protein>
<feature type="non-terminal residue" evidence="2">
    <location>
        <position position="178"/>
    </location>
</feature>